<dbReference type="Pfam" id="PF01544">
    <property type="entry name" value="CorA"/>
    <property type="match status" value="1"/>
</dbReference>
<protein>
    <submittedName>
        <fullName evidence="2">Uncharacterized protein</fullName>
    </submittedName>
</protein>
<evidence type="ECO:0000313" key="3">
    <source>
        <dbReference type="Proteomes" id="UP001139887"/>
    </source>
</evidence>
<sequence length="457" mass="50230">MDGSGSRHAGGVKEKLAQLLRAELGRDDAEELANTLLFSNYAPCKAADQPHLASMESRACDWDASALSELARTGTISDAQAAAFGGTSSSSSSGEGMAVKLNAAKNDRGPDQRIMVYRDDGRQVRWFRDAAEALAAIKGDGEGWFWMDITEATAEETEQVGKRLQLHPLTVEDIQEGAMGRDKVERMAENHYVLLTYRLLGPLAEEPFAVVLSSHNWAVTFHGEEGGREVGMRMLDRMANEQAGSGLGLNEFLAFAAVDEVTDAMTRVAVEMEGAAARLDSLVMQQPTAASNEYYAEKHKLLQQLGLLRRRLLLLWRLVMDKPEIVRCLQHRELPMAHLLLRDVSDHVKGLCSLCSQVETVLSRAHANLMAQLSLKANRDTHGAGLVSSRWLVLVGLMLPMQLVTLVFGQNIVVPWMYDEESGTFDTLAPWLGIMGCILAVFALGLAAAWHRNYLKV</sequence>
<dbReference type="PANTHER" id="PTHR21535:SF51">
    <property type="entry name" value="MANGANESE RESISTANCE PROTEIN MNR2"/>
    <property type="match status" value="1"/>
</dbReference>
<evidence type="ECO:0000313" key="2">
    <source>
        <dbReference type="EMBL" id="KAJ2849853.1"/>
    </source>
</evidence>
<dbReference type="InterPro" id="IPR002523">
    <property type="entry name" value="MgTranspt_CorA/ZnTranspt_ZntB"/>
</dbReference>
<feature type="transmembrane region" description="Helical" evidence="1">
    <location>
        <begin position="391"/>
        <end position="408"/>
    </location>
</feature>
<dbReference type="Gene3D" id="1.20.58.340">
    <property type="entry name" value="Magnesium transport protein CorA, transmembrane region"/>
    <property type="match status" value="1"/>
</dbReference>
<organism evidence="2 3">
    <name type="scientific">Coemansia brasiliensis</name>
    <dbReference type="NCBI Taxonomy" id="2650707"/>
    <lineage>
        <taxon>Eukaryota</taxon>
        <taxon>Fungi</taxon>
        <taxon>Fungi incertae sedis</taxon>
        <taxon>Zoopagomycota</taxon>
        <taxon>Kickxellomycotina</taxon>
        <taxon>Kickxellomycetes</taxon>
        <taxon>Kickxellales</taxon>
        <taxon>Kickxellaceae</taxon>
        <taxon>Coemansia</taxon>
    </lineage>
</organism>
<accession>A0A9W8IC73</accession>
<gene>
    <name evidence="2" type="ORF">IWW36_002327</name>
</gene>
<proteinExistence type="predicted"/>
<dbReference type="SUPFAM" id="SSF143865">
    <property type="entry name" value="CorA soluble domain-like"/>
    <property type="match status" value="1"/>
</dbReference>
<dbReference type="Proteomes" id="UP001139887">
    <property type="component" value="Unassembled WGS sequence"/>
</dbReference>
<keyword evidence="1" id="KW-0472">Membrane</keyword>
<dbReference type="InterPro" id="IPR045861">
    <property type="entry name" value="CorA_cytoplasmic_dom"/>
</dbReference>
<keyword evidence="3" id="KW-1185">Reference proteome</keyword>
<feature type="transmembrane region" description="Helical" evidence="1">
    <location>
        <begin position="428"/>
        <end position="450"/>
    </location>
</feature>
<name>A0A9W8IC73_9FUNG</name>
<dbReference type="PANTHER" id="PTHR21535">
    <property type="entry name" value="MAGNESIUM AND COBALT TRANSPORT PROTEIN/MITOCHONDRIAL IMPORT INNER MEMBRANE TRANSLOCASE SUBUNIT TIM8"/>
    <property type="match status" value="1"/>
</dbReference>
<dbReference type="AlphaFoldDB" id="A0A9W8IC73"/>
<dbReference type="GO" id="GO:0016020">
    <property type="term" value="C:membrane"/>
    <property type="evidence" value="ECO:0007669"/>
    <property type="project" value="InterPro"/>
</dbReference>
<reference evidence="2" key="1">
    <citation type="submission" date="2022-07" db="EMBL/GenBank/DDBJ databases">
        <title>Phylogenomic reconstructions and comparative analyses of Kickxellomycotina fungi.</title>
        <authorList>
            <person name="Reynolds N.K."/>
            <person name="Stajich J.E."/>
            <person name="Barry K."/>
            <person name="Grigoriev I.V."/>
            <person name="Crous P."/>
            <person name="Smith M.E."/>
        </authorList>
    </citation>
    <scope>NUCLEOTIDE SEQUENCE</scope>
    <source>
        <strain evidence="2">NRRL 1566</strain>
    </source>
</reference>
<keyword evidence="1" id="KW-1133">Transmembrane helix</keyword>
<dbReference type="EMBL" id="JANBUW010000055">
    <property type="protein sequence ID" value="KAJ2849853.1"/>
    <property type="molecule type" value="Genomic_DNA"/>
</dbReference>
<keyword evidence="1" id="KW-0812">Transmembrane</keyword>
<dbReference type="Gene3D" id="3.30.460.20">
    <property type="entry name" value="CorA soluble domain-like"/>
    <property type="match status" value="1"/>
</dbReference>
<dbReference type="GO" id="GO:0046873">
    <property type="term" value="F:metal ion transmembrane transporter activity"/>
    <property type="evidence" value="ECO:0007669"/>
    <property type="project" value="InterPro"/>
</dbReference>
<evidence type="ECO:0000256" key="1">
    <source>
        <dbReference type="SAM" id="Phobius"/>
    </source>
</evidence>
<dbReference type="OrthoDB" id="29879at2759"/>
<comment type="caution">
    <text evidence="2">The sequence shown here is derived from an EMBL/GenBank/DDBJ whole genome shotgun (WGS) entry which is preliminary data.</text>
</comment>